<accession>A0A3M7QAP9</accession>
<dbReference type="Proteomes" id="UP000276133">
    <property type="component" value="Unassembled WGS sequence"/>
</dbReference>
<protein>
    <submittedName>
        <fullName evidence="2">Uncharacterized protein</fullName>
    </submittedName>
</protein>
<organism evidence="2 3">
    <name type="scientific">Brachionus plicatilis</name>
    <name type="common">Marine rotifer</name>
    <name type="synonym">Brachionus muelleri</name>
    <dbReference type="NCBI Taxonomy" id="10195"/>
    <lineage>
        <taxon>Eukaryota</taxon>
        <taxon>Metazoa</taxon>
        <taxon>Spiralia</taxon>
        <taxon>Gnathifera</taxon>
        <taxon>Rotifera</taxon>
        <taxon>Eurotatoria</taxon>
        <taxon>Monogononta</taxon>
        <taxon>Pseudotrocha</taxon>
        <taxon>Ploima</taxon>
        <taxon>Brachionidae</taxon>
        <taxon>Brachionus</taxon>
    </lineage>
</organism>
<dbReference type="AlphaFoldDB" id="A0A3M7QAP9"/>
<reference evidence="2 3" key="1">
    <citation type="journal article" date="2018" name="Sci. Rep.">
        <title>Genomic signatures of local adaptation to the degree of environmental predictability in rotifers.</title>
        <authorList>
            <person name="Franch-Gras L."/>
            <person name="Hahn C."/>
            <person name="Garcia-Roger E.M."/>
            <person name="Carmona M.J."/>
            <person name="Serra M."/>
            <person name="Gomez A."/>
        </authorList>
    </citation>
    <scope>NUCLEOTIDE SEQUENCE [LARGE SCALE GENOMIC DNA]</scope>
    <source>
        <strain evidence="2">HYR1</strain>
    </source>
</reference>
<evidence type="ECO:0000313" key="3">
    <source>
        <dbReference type="Proteomes" id="UP000276133"/>
    </source>
</evidence>
<name>A0A3M7QAP9_BRAPC</name>
<keyword evidence="1" id="KW-0812">Transmembrane</keyword>
<sequence length="140" mass="16013">MFKTRCFKQIFIAYSEKILNYQLVQVFDQIGHICRCSLFDKHTGVSSGSLELIFEIVLNRNRLETVHKGFLACLSAGGSFWMLLLVLKALSKRQSLNMLNLNDLSLMTDSQLDWSRLANISAPCLDFRPNESFIMSEDDP</sequence>
<dbReference type="EMBL" id="REGN01006867">
    <property type="protein sequence ID" value="RNA08058.1"/>
    <property type="molecule type" value="Genomic_DNA"/>
</dbReference>
<proteinExistence type="predicted"/>
<keyword evidence="3" id="KW-1185">Reference proteome</keyword>
<evidence type="ECO:0000256" key="1">
    <source>
        <dbReference type="SAM" id="Phobius"/>
    </source>
</evidence>
<gene>
    <name evidence="2" type="ORF">BpHYR1_001615</name>
</gene>
<comment type="caution">
    <text evidence="2">The sequence shown here is derived from an EMBL/GenBank/DDBJ whole genome shotgun (WGS) entry which is preliminary data.</text>
</comment>
<feature type="transmembrane region" description="Helical" evidence="1">
    <location>
        <begin position="69"/>
        <end position="90"/>
    </location>
</feature>
<keyword evidence="1" id="KW-0472">Membrane</keyword>
<evidence type="ECO:0000313" key="2">
    <source>
        <dbReference type="EMBL" id="RNA08058.1"/>
    </source>
</evidence>
<keyword evidence="1" id="KW-1133">Transmembrane helix</keyword>